<evidence type="ECO:0000313" key="2">
    <source>
        <dbReference type="EMBL" id="CCO17757.1"/>
    </source>
</evidence>
<proteinExistence type="predicted"/>
<feature type="region of interest" description="Disordered" evidence="1">
    <location>
        <begin position="1"/>
        <end position="45"/>
    </location>
</feature>
<feature type="compositionally biased region" description="Basic and acidic residues" evidence="1">
    <location>
        <begin position="31"/>
        <end position="45"/>
    </location>
</feature>
<evidence type="ECO:0000256" key="1">
    <source>
        <dbReference type="SAM" id="MobiDB-lite"/>
    </source>
</evidence>
<feature type="compositionally biased region" description="Low complexity" evidence="1">
    <location>
        <begin position="11"/>
        <end position="30"/>
    </location>
</feature>
<gene>
    <name evidence="2" type="ORF">Bathy08g04980</name>
</gene>
<dbReference type="Proteomes" id="UP000198341">
    <property type="component" value="Chromosome 8"/>
</dbReference>
<protein>
    <submittedName>
        <fullName evidence="2">Unnamed protein product</fullName>
    </submittedName>
</protein>
<name>K8EHX5_9CHLO</name>
<dbReference type="KEGG" id="bpg:Bathy08g04980"/>
<organism evidence="2 3">
    <name type="scientific">Bathycoccus prasinos</name>
    <dbReference type="NCBI Taxonomy" id="41875"/>
    <lineage>
        <taxon>Eukaryota</taxon>
        <taxon>Viridiplantae</taxon>
        <taxon>Chlorophyta</taxon>
        <taxon>Mamiellophyceae</taxon>
        <taxon>Mamiellales</taxon>
        <taxon>Bathycoccaceae</taxon>
        <taxon>Bathycoccus</taxon>
    </lineage>
</organism>
<dbReference type="GeneID" id="19014478"/>
<dbReference type="RefSeq" id="XP_007511636.1">
    <property type="nucleotide sequence ID" value="XM_007511574.1"/>
</dbReference>
<dbReference type="AlphaFoldDB" id="K8EHX5"/>
<feature type="region of interest" description="Disordered" evidence="1">
    <location>
        <begin position="647"/>
        <end position="680"/>
    </location>
</feature>
<keyword evidence="3" id="KW-1185">Reference proteome</keyword>
<dbReference type="EMBL" id="FO082271">
    <property type="protein sequence ID" value="CCO17757.1"/>
    <property type="molecule type" value="Genomic_DNA"/>
</dbReference>
<evidence type="ECO:0000313" key="3">
    <source>
        <dbReference type="Proteomes" id="UP000198341"/>
    </source>
</evidence>
<sequence length="849" mass="97498">MVNLDEENLATTSTDDNGTPATTTTTTTMMTRKEEEGSRDQREKQMRERLKAQAYLGEQYFLAEHNRRKDNKKYSDNNDWFSTEDETFVVATKASNPKFPPSAFAQFSENENVVQNNAGGRRRDEHQHQHQHQQKITTTATKHKQLYFSPPQNLEDIQGTLPSQNGIASHMVCQCDEASQYVTINPDARGKWEGEGGRKQYAQRCPVHFPFAWTWKGDVNTGPMKGEAWMSAARMRDQRAKEVAWEARELERRRLALRSIYDRENKHHPMNYELKTETNEGHGEEDFEKWKDKKHMQREKPTMFTRVVDALESIGHNLFGDDDDDEYYDDDDDEGRTRRRNNEKIVRDVHNAREFAQFVRDEGALKYLSSNSSSPRKISEKVNKNPNGIVDRSMKQRLLDTSKSSVKFSQLEGEPGYVVYETNFNYYVVTHDASLSNWIYAKLDRTSSRMRVEEGGRKRTEAEMNAFFREVRKNEGTVTKLSAGAGLVVFIEFAGQEEGLTVDSVEVEDASKNPEGIILRDELKFREKMRRMQEFNLNYLHIERVYPDKWGANGAQFGVKKDYVVFSGADSVRVPSKANAERAALMNMHLTVEAADFAEESRLQAKDREEVFKARLLINGGEVLDRHSGSGSNQKWVYKNGRKLKKIANAKPKPPPSYGNKDFRGNGPVVDSKSSSSKNSVTNTLIGSLEQSLFGKQIADELLEEDDELSFWEGTPVGVRILPDFVAHSYIKPGDVRKVKRLNMQIYRTKLLSETESIANFFVPLLETVLKAVSPRFLKMNNNNKDEYVKKDANADENTAEAVEYLDEDDIDIVQKYLYSDSRIPLGTRLVKLRFRSYSRHESDPIRVQ</sequence>
<accession>K8EHX5</accession>
<reference evidence="2 3" key="1">
    <citation type="submission" date="2011-10" db="EMBL/GenBank/DDBJ databases">
        <authorList>
            <person name="Genoscope - CEA"/>
        </authorList>
    </citation>
    <scope>NUCLEOTIDE SEQUENCE [LARGE SCALE GENOMIC DNA]</scope>
    <source>
        <strain evidence="2 3">RCC 1105</strain>
    </source>
</reference>